<dbReference type="RefSeq" id="WP_200104581.1">
    <property type="nucleotide sequence ID" value="NZ_JAEHFV010000001.1"/>
</dbReference>
<evidence type="ECO:0000313" key="1">
    <source>
        <dbReference type="EMBL" id="MBK0368660.1"/>
    </source>
</evidence>
<proteinExistence type="predicted"/>
<evidence type="ECO:0000313" key="2">
    <source>
        <dbReference type="Proteomes" id="UP000609172"/>
    </source>
</evidence>
<reference evidence="1" key="1">
    <citation type="submission" date="2020-12" db="EMBL/GenBank/DDBJ databases">
        <title>Bacterial novel species Flavobacterium sp. SE-1-e isolated from soil.</title>
        <authorList>
            <person name="Jung H.-Y."/>
        </authorList>
    </citation>
    <scope>NUCLEOTIDE SEQUENCE</scope>
    <source>
        <strain evidence="1">SE-1-e</strain>
    </source>
</reference>
<protein>
    <recommendedName>
        <fullName evidence="3">Apea-like HEPN domain-containing protein</fullName>
    </recommendedName>
</protein>
<comment type="caution">
    <text evidence="1">The sequence shown here is derived from an EMBL/GenBank/DDBJ whole genome shotgun (WGS) entry which is preliminary data.</text>
</comment>
<name>A0A934PKY4_9FLAO</name>
<gene>
    <name evidence="1" type="ORF">I5M07_02335</name>
</gene>
<accession>A0A934PKY4</accession>
<sequence>MDIEFILDRADLQILVEKFFVEKLVNNSITIGIKILAKDENKKVRLVRDSSWFKLSVNDSFILDHFSKKSEDYNLFINELDSLLGTVSKNLDKALEYSSSFSSFSVIYNFNEYELSFPFNFLSKNYILPFENSLKLILSLINNQNEFLIKNIKEVFDEGENKRTFRFDKNEWNIINPLNIMSSKLNDDYRKNKDFRIKKPHILINKDNIFKYFVLDTNWVLVFDKLETLMTQPNDVSIYSNIAEKKRIASLLFYKNTILPRHKNYHGAFPSEEMQKEYFDYFELIIEAVIFSYTSLEAFANICIPDNHEYKIEKDGIKMIYSKEAIERKFSLREKFKNILKDILHTPDIAKTNWWNSFIELEDIRNEIIHSKSSKSEDRYSKLLEKKIFRIIEVNKTIIKYYGKFILDNKKHLLNEFPYEFGYDVVNPGLMSDKDYERSYKISHNIKI</sequence>
<dbReference type="Proteomes" id="UP000609172">
    <property type="component" value="Unassembled WGS sequence"/>
</dbReference>
<organism evidence="1 2">
    <name type="scientific">Flavobacterium agrisoli</name>
    <dbReference type="NCBI Taxonomy" id="2793066"/>
    <lineage>
        <taxon>Bacteria</taxon>
        <taxon>Pseudomonadati</taxon>
        <taxon>Bacteroidota</taxon>
        <taxon>Flavobacteriia</taxon>
        <taxon>Flavobacteriales</taxon>
        <taxon>Flavobacteriaceae</taxon>
        <taxon>Flavobacterium</taxon>
    </lineage>
</organism>
<evidence type="ECO:0008006" key="3">
    <source>
        <dbReference type="Google" id="ProtNLM"/>
    </source>
</evidence>
<keyword evidence="2" id="KW-1185">Reference proteome</keyword>
<dbReference type="EMBL" id="JAEHFV010000001">
    <property type="protein sequence ID" value="MBK0368660.1"/>
    <property type="molecule type" value="Genomic_DNA"/>
</dbReference>
<dbReference type="AlphaFoldDB" id="A0A934PKY4"/>